<dbReference type="Gene3D" id="3.10.129.10">
    <property type="entry name" value="Hotdog Thioesterase"/>
    <property type="match status" value="1"/>
</dbReference>
<dbReference type="RefSeq" id="WP_191766883.1">
    <property type="nucleotide sequence ID" value="NZ_JACSPM010000004.1"/>
</dbReference>
<evidence type="ECO:0000313" key="2">
    <source>
        <dbReference type="Proteomes" id="UP000602532"/>
    </source>
</evidence>
<dbReference type="InterPro" id="IPR029069">
    <property type="entry name" value="HotDog_dom_sf"/>
</dbReference>
<keyword evidence="2" id="KW-1185">Reference proteome</keyword>
<organism evidence="1 2">
    <name type="scientific">Microbacterium gallinarum</name>
    <dbReference type="NCBI Taxonomy" id="2762209"/>
    <lineage>
        <taxon>Bacteria</taxon>
        <taxon>Bacillati</taxon>
        <taxon>Actinomycetota</taxon>
        <taxon>Actinomycetes</taxon>
        <taxon>Micrococcales</taxon>
        <taxon>Microbacteriaceae</taxon>
        <taxon>Microbacterium</taxon>
    </lineage>
</organism>
<dbReference type="Proteomes" id="UP000602532">
    <property type="component" value="Unassembled WGS sequence"/>
</dbReference>
<name>A0ABR8X5E6_9MICO</name>
<proteinExistence type="predicted"/>
<reference evidence="1 2" key="1">
    <citation type="submission" date="2020-08" db="EMBL/GenBank/DDBJ databases">
        <title>A Genomic Blueprint of the Chicken Gut Microbiome.</title>
        <authorList>
            <person name="Gilroy R."/>
            <person name="Ravi A."/>
            <person name="Getino M."/>
            <person name="Pursley I."/>
            <person name="Horton D.L."/>
            <person name="Alikhan N.-F."/>
            <person name="Baker D."/>
            <person name="Gharbi K."/>
            <person name="Hall N."/>
            <person name="Watson M."/>
            <person name="Adriaenssens E.M."/>
            <person name="Foster-Nyarko E."/>
            <person name="Jarju S."/>
            <person name="Secka A."/>
            <person name="Antonio M."/>
            <person name="Oren A."/>
            <person name="Chaudhuri R."/>
            <person name="La Ragione R.M."/>
            <person name="Hildebrand F."/>
            <person name="Pallen M.J."/>
        </authorList>
    </citation>
    <scope>NUCLEOTIDE SEQUENCE [LARGE SCALE GENOMIC DNA]</scope>
    <source>
        <strain evidence="1 2">Sa1CUA4</strain>
    </source>
</reference>
<gene>
    <name evidence="1" type="ORF">H9622_13290</name>
</gene>
<dbReference type="EMBL" id="JACSPM010000004">
    <property type="protein sequence ID" value="MBD8024556.1"/>
    <property type="molecule type" value="Genomic_DNA"/>
</dbReference>
<sequence>MTGLVFSTHRAAAVFGRPVAGTAEGLRPSAGPPAALPDSVFSLDARLNGPRRSANGGFAAGTIARHVDADVVTVVLRRPIPLRRLLVARRDGGGGILIHAGRRVVAEARPGALAETGIPAPPSFNEALAARDAHPLAGLRHPLSDCVVCGPRRADGMHVTPGFAPGRPELLAAPWIVGSRDSVGGAAPFPAVWAAMDCASYPAAALRDRELCLLGTMTAEVERRPRVGEQLVVHSWTRAHEGRRYETSVALTDAAGEIVARADATWIALRHQGLHALRMRRGHGARVPY</sequence>
<accession>A0ABR8X5E6</accession>
<comment type="caution">
    <text evidence="1">The sequence shown here is derived from an EMBL/GenBank/DDBJ whole genome shotgun (WGS) entry which is preliminary data.</text>
</comment>
<evidence type="ECO:0000313" key="1">
    <source>
        <dbReference type="EMBL" id="MBD8024556.1"/>
    </source>
</evidence>
<protein>
    <recommendedName>
        <fullName evidence="3">Thioesterase family protein</fullName>
    </recommendedName>
</protein>
<evidence type="ECO:0008006" key="3">
    <source>
        <dbReference type="Google" id="ProtNLM"/>
    </source>
</evidence>
<dbReference type="SUPFAM" id="SSF54637">
    <property type="entry name" value="Thioesterase/thiol ester dehydrase-isomerase"/>
    <property type="match status" value="1"/>
</dbReference>